<feature type="region of interest" description="Disordered" evidence="1">
    <location>
        <begin position="158"/>
        <end position="214"/>
    </location>
</feature>
<name>A0AAR5P6X2_DENPD</name>
<evidence type="ECO:0000313" key="2">
    <source>
        <dbReference type="EnsemblMetazoa" id="XP_019756853.1"/>
    </source>
</evidence>
<reference evidence="2" key="2">
    <citation type="submission" date="2024-08" db="UniProtKB">
        <authorList>
            <consortium name="EnsemblMetazoa"/>
        </authorList>
    </citation>
    <scope>IDENTIFICATION</scope>
</reference>
<dbReference type="KEGG" id="dpa:109535397"/>
<sequence length="1150" mass="129891">MESKVDTISVNALDSEVSSVELKTAEVNNGFSGLGTSVDELNLADSFIEKDSLKMNKKRKKQSILAETSMESKVDNPETSIISLNRNDSYVELKIAEIKRSLESLDTPLDEPNKADSFIEQNKKQELIGKTNAECKVGSPKPSINTLRLECLPVESKRGEVNNGSSGLDTSFDEPKEAESFIEKDTVKRNQKRKKQNIIAKTSMESKVDSSKQSINTLNRTDPSIDLKINGSLDTSLDEPNEADNLIGRNKRKKQNVIEKISTECKVDSAEPSINTFHLEGLPVESKTTDIKDGFSDLDTSLGEPNETESLTENKKTSAIVEPRFASPRTRRSQVKIPALETPSTRLIQLRNKSIQVEPKIEKPKKVNQQKYKRNSPICSNESEVDCDHVQQMTCSGKVASTDSKKLNESSSTIKKNSKNVRNTRAKSKRITRSSPKIISKEYVSGSSSDCSVKDETDRAYFSGNGLNTELNQEKKIVKSPIRSSSKRKLNIGVAVNRKYDTNQLFGSESDSSDQDLADFKPKSLLKEDVPEIGRVELTDESKQEVSCQITIPSADNSILNKFNRTVDENLKPKIWSENAQIQRDEIADQDELQRSLKRNFDEFKTRYNDKYLKPKPLKDDVDISLDEKIKPGFVWNIVDGQSEQKESRSAVSESTLHLDKSTWSCTQEELREMRENTKGNKIHIIQNIVVPARETSYCAEKSGQSDVTVQQNGMIPGGLPGITKSALPLAATSYCEENDSRSTSDLIDYSDMISDDCPAALNLESEEFAPISSENGDFIPNSMESLDSGQNPPSGKNKVMNRSEILNTMNRLIMFSEDVEVLNETAQKFCDQTVDFIAYVFLEKLCVDIFDKPNNDCPPSPVMTATQRIVLGFLTKLDNTTHKGILNKFLDVADLQLFKKPHDVNIIEPITRVYTAICRMQLNINRMRRFICESFYFADEYANSIFFIVLTMWGNVMPMAADVAKYPLAKIIIQLCYTKKKPVPQIMPLRDLLQKYFGYPADPWNSDELFEELLESYIKNPFERQSDFAILLFFKSQPAKWVFQKVKNHLMLLFQRIPNSNSNLRANLIIFMGNICSAFKAHIDEEWLLILEMNQWFETIQNVERDAVVLKSIILAKNRLPVRRPVKRRKGIKSVKVGETANETRIGAT</sequence>
<evidence type="ECO:0000313" key="3">
    <source>
        <dbReference type="Proteomes" id="UP000019118"/>
    </source>
</evidence>
<feature type="region of interest" description="Disordered" evidence="1">
    <location>
        <begin position="773"/>
        <end position="798"/>
    </location>
</feature>
<dbReference type="AlphaFoldDB" id="A0AAR5P6X2"/>
<dbReference type="EnsemblMetazoa" id="XM_019901294.1">
    <property type="protein sequence ID" value="XP_019756853.1"/>
    <property type="gene ID" value="LOC109535397"/>
</dbReference>
<reference evidence="3" key="1">
    <citation type="journal article" date="2013" name="Genome Biol.">
        <title>Draft genome of the mountain pine beetle, Dendroctonus ponderosae Hopkins, a major forest pest.</title>
        <authorList>
            <person name="Keeling C.I."/>
            <person name="Yuen M.M."/>
            <person name="Liao N.Y."/>
            <person name="Docking T.R."/>
            <person name="Chan S.K."/>
            <person name="Taylor G.A."/>
            <person name="Palmquist D.L."/>
            <person name="Jackman S.D."/>
            <person name="Nguyen A."/>
            <person name="Li M."/>
            <person name="Henderson H."/>
            <person name="Janes J.K."/>
            <person name="Zhao Y."/>
            <person name="Pandoh P."/>
            <person name="Moore R."/>
            <person name="Sperling F.A."/>
            <person name="Huber D.P."/>
            <person name="Birol I."/>
            <person name="Jones S.J."/>
            <person name="Bohlmann J."/>
        </authorList>
    </citation>
    <scope>NUCLEOTIDE SEQUENCE</scope>
</reference>
<feature type="compositionally biased region" description="Basic residues" evidence="1">
    <location>
        <begin position="416"/>
        <end position="432"/>
    </location>
</feature>
<proteinExistence type="predicted"/>
<feature type="region of interest" description="Disordered" evidence="1">
    <location>
        <begin position="296"/>
        <end position="316"/>
    </location>
</feature>
<dbReference type="Proteomes" id="UP000019118">
    <property type="component" value="Unassembled WGS sequence"/>
</dbReference>
<accession>A0AAR5P6X2</accession>
<protein>
    <submittedName>
        <fullName evidence="2">Uncharacterized protein</fullName>
    </submittedName>
</protein>
<organism evidence="2 3">
    <name type="scientific">Dendroctonus ponderosae</name>
    <name type="common">Mountain pine beetle</name>
    <dbReference type="NCBI Taxonomy" id="77166"/>
    <lineage>
        <taxon>Eukaryota</taxon>
        <taxon>Metazoa</taxon>
        <taxon>Ecdysozoa</taxon>
        <taxon>Arthropoda</taxon>
        <taxon>Hexapoda</taxon>
        <taxon>Insecta</taxon>
        <taxon>Pterygota</taxon>
        <taxon>Neoptera</taxon>
        <taxon>Endopterygota</taxon>
        <taxon>Coleoptera</taxon>
        <taxon>Polyphaga</taxon>
        <taxon>Cucujiformia</taxon>
        <taxon>Curculionidae</taxon>
        <taxon>Scolytinae</taxon>
        <taxon>Dendroctonus</taxon>
    </lineage>
</organism>
<feature type="region of interest" description="Disordered" evidence="1">
    <location>
        <begin position="406"/>
        <end position="437"/>
    </location>
</feature>
<keyword evidence="3" id="KW-1185">Reference proteome</keyword>
<feature type="compositionally biased region" description="Basic and acidic residues" evidence="1">
    <location>
        <begin position="173"/>
        <end position="188"/>
    </location>
</feature>
<dbReference type="GeneID" id="109535397"/>
<evidence type="ECO:0000256" key="1">
    <source>
        <dbReference type="SAM" id="MobiDB-lite"/>
    </source>
</evidence>
<feature type="compositionally biased region" description="Polar residues" evidence="1">
    <location>
        <begin position="783"/>
        <end position="795"/>
    </location>
</feature>